<dbReference type="GO" id="GO:0043248">
    <property type="term" value="P:proteasome assembly"/>
    <property type="evidence" value="ECO:0007669"/>
    <property type="project" value="UniProtKB-UniRule"/>
</dbReference>
<name>G0W733_NAUDC</name>
<keyword evidence="2" id="KW-0647">Proteasome</keyword>
<accession>G0W733</accession>
<dbReference type="Gene3D" id="6.10.250.1210">
    <property type="match status" value="1"/>
</dbReference>
<dbReference type="GO" id="GO:0035753">
    <property type="term" value="P:maintenance of DNA trinucleotide repeats"/>
    <property type="evidence" value="ECO:0007669"/>
    <property type="project" value="EnsemblFungi"/>
</dbReference>
<dbReference type="GO" id="GO:0008541">
    <property type="term" value="C:proteasome regulatory particle, lid subcomplex"/>
    <property type="evidence" value="ECO:0007669"/>
    <property type="project" value="UniProtKB-UniRule"/>
</dbReference>
<dbReference type="GeneID" id="11497661"/>
<dbReference type="GO" id="GO:0030447">
    <property type="term" value="P:filamentous growth"/>
    <property type="evidence" value="ECO:0007669"/>
    <property type="project" value="EnsemblFungi"/>
</dbReference>
<gene>
    <name evidence="4" type="primary">NDAI0B05610</name>
    <name evidence="4" type="ordered locus">NDAI_0B05610</name>
</gene>
<dbReference type="GO" id="GO:0043161">
    <property type="term" value="P:proteasome-mediated ubiquitin-dependent protein catabolic process"/>
    <property type="evidence" value="ECO:0007669"/>
    <property type="project" value="EnsemblFungi"/>
</dbReference>
<keyword evidence="2" id="KW-0539">Nucleus</keyword>
<dbReference type="PANTHER" id="PTHR16771:SF0">
    <property type="entry name" value="26S PROTEASOME COMPLEX SUBUNIT SEM1"/>
    <property type="match status" value="1"/>
</dbReference>
<dbReference type="GO" id="GO:0005829">
    <property type="term" value="C:cytosol"/>
    <property type="evidence" value="ECO:0007669"/>
    <property type="project" value="EnsemblFungi"/>
</dbReference>
<dbReference type="EMBL" id="HE580268">
    <property type="protein sequence ID" value="CCD23594.1"/>
    <property type="molecule type" value="Genomic_DNA"/>
</dbReference>
<comment type="similarity">
    <text evidence="1 2">Belongs to the DSS1/SEM1 family.</text>
</comment>
<reference evidence="4 5" key="1">
    <citation type="journal article" date="2011" name="Proc. Natl. Acad. Sci. U.S.A.">
        <title>Evolutionary erosion of yeast sex chromosomes by mating-type switching accidents.</title>
        <authorList>
            <person name="Gordon J.L."/>
            <person name="Armisen D."/>
            <person name="Proux-Wera E."/>
            <person name="Oheigeartaigh S.S."/>
            <person name="Byrne K.P."/>
            <person name="Wolfe K.H."/>
        </authorList>
    </citation>
    <scope>NUCLEOTIDE SEQUENCE [LARGE SCALE GENOMIC DNA]</scope>
    <source>
        <strain evidence="5">ATCC 10597 / BCRC 20456 / CBS 421 / NBRC 0211 / NRRL Y-12639</strain>
    </source>
</reference>
<keyword evidence="5" id="KW-1185">Reference proteome</keyword>
<dbReference type="SMART" id="SM01385">
    <property type="entry name" value="DSS1_SEM1"/>
    <property type="match status" value="1"/>
</dbReference>
<dbReference type="GO" id="GO:0000724">
    <property type="term" value="P:double-strand break repair via homologous recombination"/>
    <property type="evidence" value="ECO:0007669"/>
    <property type="project" value="TreeGrafter"/>
</dbReference>
<evidence type="ECO:0000313" key="5">
    <source>
        <dbReference type="Proteomes" id="UP000000689"/>
    </source>
</evidence>
<dbReference type="GO" id="GO:0044183">
    <property type="term" value="F:protein folding chaperone"/>
    <property type="evidence" value="ECO:0007669"/>
    <property type="project" value="EnsemblFungi"/>
</dbReference>
<sequence length="95" mass="11132">MSTNSTTEKDPATNKATELDTKPNTNTTTTKKTLEEDDEFEDFPIDTWSEKDTLKNVDNIQTHLWVENWDDVEVDDDFTNALKNELERYKQEETQ</sequence>
<dbReference type="Proteomes" id="UP000000689">
    <property type="component" value="Chromosome 2"/>
</dbReference>
<feature type="region of interest" description="Disordered" evidence="3">
    <location>
        <begin position="1"/>
        <end position="40"/>
    </location>
</feature>
<dbReference type="RefSeq" id="XP_003668837.1">
    <property type="nucleotide sequence ID" value="XM_003668789.1"/>
</dbReference>
<dbReference type="KEGG" id="ndi:NDAI_0B05610"/>
<dbReference type="Pfam" id="PF05160">
    <property type="entry name" value="DSS1_SEM1"/>
    <property type="match status" value="1"/>
</dbReference>
<dbReference type="InterPro" id="IPR007834">
    <property type="entry name" value="DSS1_SEM1"/>
</dbReference>
<dbReference type="STRING" id="1071378.G0W733"/>
<dbReference type="GO" id="GO:0072742">
    <property type="term" value="P:SAGA complex localization to transcription regulatory region"/>
    <property type="evidence" value="ECO:0007669"/>
    <property type="project" value="EnsemblFungi"/>
</dbReference>
<evidence type="ECO:0000256" key="3">
    <source>
        <dbReference type="SAM" id="MobiDB-lite"/>
    </source>
</evidence>
<dbReference type="eggNOG" id="KOG4764">
    <property type="taxonomic scope" value="Eukaryota"/>
</dbReference>
<organism evidence="4 5">
    <name type="scientific">Naumovozyma dairenensis (strain ATCC 10597 / BCRC 20456 / CBS 421 / NBRC 0211 / NRRL Y-12639)</name>
    <name type="common">Saccharomyces dairenensis</name>
    <dbReference type="NCBI Taxonomy" id="1071378"/>
    <lineage>
        <taxon>Eukaryota</taxon>
        <taxon>Fungi</taxon>
        <taxon>Dikarya</taxon>
        <taxon>Ascomycota</taxon>
        <taxon>Saccharomycotina</taxon>
        <taxon>Saccharomycetes</taxon>
        <taxon>Saccharomycetales</taxon>
        <taxon>Saccharomycetaceae</taxon>
        <taxon>Naumovozyma</taxon>
    </lineage>
</organism>
<dbReference type="GO" id="GO:0060090">
    <property type="term" value="F:molecular adaptor activity"/>
    <property type="evidence" value="ECO:0007669"/>
    <property type="project" value="EnsemblFungi"/>
</dbReference>
<dbReference type="GO" id="GO:0070390">
    <property type="term" value="C:transcription export complex 2"/>
    <property type="evidence" value="ECO:0007669"/>
    <property type="project" value="EnsemblFungi"/>
</dbReference>
<dbReference type="HOGENOM" id="CLU_141774_1_0_1"/>
<feature type="compositionally biased region" description="Low complexity" evidence="3">
    <location>
        <begin position="22"/>
        <end position="31"/>
    </location>
</feature>
<evidence type="ECO:0000313" key="4">
    <source>
        <dbReference type="EMBL" id="CCD23594.1"/>
    </source>
</evidence>
<dbReference type="GO" id="GO:0006406">
    <property type="term" value="P:mRNA export from nucleus"/>
    <property type="evidence" value="ECO:0007669"/>
    <property type="project" value="UniProtKB-UniRule"/>
</dbReference>
<comment type="subcellular location">
    <subcellularLocation>
        <location evidence="2">Nucleus</location>
    </subcellularLocation>
</comment>
<evidence type="ECO:0000256" key="1">
    <source>
        <dbReference type="ARBA" id="ARBA00034491"/>
    </source>
</evidence>
<dbReference type="OMA" id="IWEENWD"/>
<dbReference type="GO" id="GO:0051726">
    <property type="term" value="P:regulation of cell cycle"/>
    <property type="evidence" value="ECO:0007669"/>
    <property type="project" value="EnsemblFungi"/>
</dbReference>
<evidence type="ECO:0000256" key="2">
    <source>
        <dbReference type="RuleBase" id="RU369057"/>
    </source>
</evidence>
<proteinExistence type="inferred from homology"/>
<feature type="compositionally biased region" description="Basic and acidic residues" evidence="3">
    <location>
        <begin position="7"/>
        <end position="21"/>
    </location>
</feature>
<dbReference type="CDD" id="cd13768">
    <property type="entry name" value="DSS1_Sem1"/>
    <property type="match status" value="1"/>
</dbReference>
<dbReference type="PANTHER" id="PTHR16771">
    <property type="entry name" value="26 PROTEASOME COMPLEX SUBUNIT DSS1"/>
    <property type="match status" value="1"/>
</dbReference>
<dbReference type="AlphaFoldDB" id="G0W733"/>
<protein>
    <recommendedName>
        <fullName evidence="2">26S proteasome complex subunit SEM1</fullName>
    </recommendedName>
</protein>
<dbReference type="GO" id="GO:0034515">
    <property type="term" value="C:proteasome storage granule"/>
    <property type="evidence" value="ECO:0007669"/>
    <property type="project" value="EnsemblFungi"/>
</dbReference>
<comment type="function">
    <text evidence="2">Component of the 26S proteasome, a multiprotein complex involved in the ATP-dependent degradation of ubiquitinated proteins.</text>
</comment>